<dbReference type="PROSITE" id="PS50068">
    <property type="entry name" value="LDLRA_2"/>
    <property type="match status" value="2"/>
</dbReference>
<proteinExistence type="evidence at transcript level"/>
<evidence type="ECO:0000256" key="2">
    <source>
        <dbReference type="PROSITE-ProRule" id="PRU00076"/>
    </source>
</evidence>
<reference evidence="7" key="1">
    <citation type="journal article" date="2017" name="Front. Cell. Infect. Microbiol.">
        <title>The Distinct Transcriptional Response of the Midgut of Amblyomma sculptum and Amblyomma aureolatum Ticks to Rickettsia rickettsii Correlates to Their Differences in Susceptibility to Infection.</title>
        <authorList>
            <person name="Martins L.A."/>
            <person name="Galletti M.F.B.M."/>
            <person name="Ribeiro J.M."/>
            <person name="Fujita A."/>
            <person name="Costa F.B."/>
            <person name="Labruna M.B."/>
            <person name="Daffre S."/>
            <person name="Fogaca A.C."/>
        </authorList>
    </citation>
    <scope>NUCLEOTIDE SEQUENCE</scope>
</reference>
<feature type="disulfide bond" evidence="2">
    <location>
        <begin position="228"/>
        <end position="245"/>
    </location>
</feature>
<dbReference type="SMART" id="SM00192">
    <property type="entry name" value="LDLa"/>
    <property type="match status" value="2"/>
</dbReference>
<evidence type="ECO:0000256" key="4">
    <source>
        <dbReference type="SAM" id="MobiDB-lite"/>
    </source>
</evidence>
<dbReference type="InterPro" id="IPR036055">
    <property type="entry name" value="LDL_receptor-like_sf"/>
</dbReference>
<dbReference type="GO" id="GO:0005886">
    <property type="term" value="C:plasma membrane"/>
    <property type="evidence" value="ECO:0007669"/>
    <property type="project" value="TreeGrafter"/>
</dbReference>
<feature type="disulfide bond" evidence="3">
    <location>
        <begin position="205"/>
        <end position="220"/>
    </location>
</feature>
<feature type="region of interest" description="Disordered" evidence="4">
    <location>
        <begin position="74"/>
        <end position="138"/>
    </location>
</feature>
<dbReference type="PRINTS" id="PR00261">
    <property type="entry name" value="LDLRECEPTOR"/>
</dbReference>
<feature type="disulfide bond" evidence="2">
    <location>
        <begin position="247"/>
        <end position="256"/>
    </location>
</feature>
<dbReference type="Gene3D" id="4.10.400.10">
    <property type="entry name" value="Low-density Lipoprotein Receptor"/>
    <property type="match status" value="2"/>
</dbReference>
<name>A0A1E1X6U7_9ACAR</name>
<dbReference type="AlphaFoldDB" id="A0A1E1X6U7"/>
<dbReference type="GO" id="GO:0005041">
    <property type="term" value="F:low-density lipoprotein particle receptor activity"/>
    <property type="evidence" value="ECO:0007669"/>
    <property type="project" value="TreeGrafter"/>
</dbReference>
<keyword evidence="7" id="KW-0675">Receptor</keyword>
<dbReference type="Gene3D" id="2.10.25.10">
    <property type="entry name" value="Laminin"/>
    <property type="match status" value="1"/>
</dbReference>
<dbReference type="EMBL" id="GFAC01004244">
    <property type="protein sequence ID" value="JAT94944.1"/>
    <property type="molecule type" value="mRNA"/>
</dbReference>
<protein>
    <submittedName>
        <fullName evidence="7">Putative mam and ldl-receptor class a domain-containing protein</fullName>
    </submittedName>
</protein>
<dbReference type="InterPro" id="IPR013320">
    <property type="entry name" value="ConA-like_dom_sf"/>
</dbReference>
<evidence type="ECO:0000256" key="3">
    <source>
        <dbReference type="PROSITE-ProRule" id="PRU00124"/>
    </source>
</evidence>
<evidence type="ECO:0000259" key="6">
    <source>
        <dbReference type="PROSITE" id="PS50026"/>
    </source>
</evidence>
<evidence type="ECO:0000256" key="1">
    <source>
        <dbReference type="ARBA" id="ARBA00023157"/>
    </source>
</evidence>
<dbReference type="SUPFAM" id="SSF57196">
    <property type="entry name" value="EGF/Laminin"/>
    <property type="match status" value="1"/>
</dbReference>
<organism evidence="7">
    <name type="scientific">Amblyomma aureolatum</name>
    <dbReference type="NCBI Taxonomy" id="187763"/>
    <lineage>
        <taxon>Eukaryota</taxon>
        <taxon>Metazoa</taxon>
        <taxon>Ecdysozoa</taxon>
        <taxon>Arthropoda</taxon>
        <taxon>Chelicerata</taxon>
        <taxon>Arachnida</taxon>
        <taxon>Acari</taxon>
        <taxon>Parasitiformes</taxon>
        <taxon>Ixodida</taxon>
        <taxon>Ixodoidea</taxon>
        <taxon>Ixodidae</taxon>
        <taxon>Amblyomminae</taxon>
        <taxon>Amblyomma</taxon>
    </lineage>
</organism>
<dbReference type="SUPFAM" id="SSF57424">
    <property type="entry name" value="LDL receptor-like module"/>
    <property type="match status" value="2"/>
</dbReference>
<feature type="non-terminal residue" evidence="7">
    <location>
        <position position="1"/>
    </location>
</feature>
<dbReference type="Pfam" id="PF00057">
    <property type="entry name" value="Ldl_recept_a"/>
    <property type="match status" value="2"/>
</dbReference>
<dbReference type="PROSITE" id="PS50026">
    <property type="entry name" value="EGF_3"/>
    <property type="match status" value="1"/>
</dbReference>
<keyword evidence="2" id="KW-0245">EGF-like domain</keyword>
<comment type="caution">
    <text evidence="2">Lacks conserved residue(s) required for the propagation of feature annotation.</text>
</comment>
<evidence type="ECO:0000256" key="5">
    <source>
        <dbReference type="SAM" id="Phobius"/>
    </source>
</evidence>
<accession>A0A1E1X6U7</accession>
<feature type="domain" description="EGF-like" evidence="6">
    <location>
        <begin position="221"/>
        <end position="257"/>
    </location>
</feature>
<dbReference type="InterPro" id="IPR000742">
    <property type="entry name" value="EGF"/>
</dbReference>
<feature type="compositionally biased region" description="Low complexity" evidence="4">
    <location>
        <begin position="83"/>
        <end position="111"/>
    </location>
</feature>
<dbReference type="Gene3D" id="2.60.120.200">
    <property type="match status" value="1"/>
</dbReference>
<dbReference type="PANTHER" id="PTHR22722:SF5">
    <property type="entry name" value="LOW-DENSITY LIPOPROTEIN RECEPTOR-RELATED PROTEIN 1B"/>
    <property type="match status" value="1"/>
</dbReference>
<sequence>LHYHMKKESNATLSVRFVDDSGATVGETMTVSATGPTWWTLLLVERADLPSRFSIVVTGKSGKVPTDVAIDDIDVRPGKCNDVPPVTAAPKPATTSSAPSSSSLPAQQSTKGTSATPSREKPPSPATTTESPAPPKPIPSLECPKGHFNCRDGITCIPAVLLCDGVPDCVNGLDEKCGSTTICQADEFFCVSRSPRTCIPLSMVCDGKEDCAGGSDESLCKACPAYFCQNGGKCQFTTQEPYPICKCPDGHGGRRCQLFDTAEPLSGQQNAKDVGAAAPLVVGLLVVVAVISIGVVVAVVVIRRRRADQQQKRNNIGQTAANTNSLLYLNNPAYEGSSREG</sequence>
<dbReference type="PANTHER" id="PTHR22722">
    <property type="entry name" value="LOW-DENSITY LIPOPROTEIN RECEPTOR-RELATED PROTEIN 2-RELATED"/>
    <property type="match status" value="1"/>
</dbReference>
<dbReference type="GO" id="GO:0043235">
    <property type="term" value="C:receptor complex"/>
    <property type="evidence" value="ECO:0007669"/>
    <property type="project" value="TreeGrafter"/>
</dbReference>
<dbReference type="SUPFAM" id="SSF49899">
    <property type="entry name" value="Concanavalin A-like lectins/glucanases"/>
    <property type="match status" value="1"/>
</dbReference>
<dbReference type="CDD" id="cd00112">
    <property type="entry name" value="LDLa"/>
    <property type="match status" value="2"/>
</dbReference>
<dbReference type="InterPro" id="IPR051221">
    <property type="entry name" value="LDLR-related"/>
</dbReference>
<evidence type="ECO:0000313" key="7">
    <source>
        <dbReference type="EMBL" id="JAT94944.1"/>
    </source>
</evidence>
<keyword evidence="5" id="KW-0812">Transmembrane</keyword>
<dbReference type="PROSITE" id="PS00022">
    <property type="entry name" value="EGF_1"/>
    <property type="match status" value="1"/>
</dbReference>
<feature type="transmembrane region" description="Helical" evidence="5">
    <location>
        <begin position="276"/>
        <end position="302"/>
    </location>
</feature>
<keyword evidence="5" id="KW-0472">Membrane</keyword>
<keyword evidence="1 2" id="KW-1015">Disulfide bond</keyword>
<keyword evidence="5" id="KW-1133">Transmembrane helix</keyword>
<dbReference type="InterPro" id="IPR002172">
    <property type="entry name" value="LDrepeatLR_classA_rpt"/>
</dbReference>